<name>H2YFN3_CIOSA</name>
<dbReference type="AlphaFoldDB" id="H2YFN3"/>
<proteinExistence type="predicted"/>
<dbReference type="Ensembl" id="ENSCSAVT00000004193.1">
    <property type="protein sequence ID" value="ENSCSAVP00000004131.1"/>
    <property type="gene ID" value="ENSCSAVG00000002428.1"/>
</dbReference>
<dbReference type="Proteomes" id="UP000007875">
    <property type="component" value="Unassembled WGS sequence"/>
</dbReference>
<dbReference type="HOGENOM" id="CLU_2014446_0_0_1"/>
<reference evidence="1" key="2">
    <citation type="submission" date="2025-08" db="UniProtKB">
        <authorList>
            <consortium name="Ensembl"/>
        </authorList>
    </citation>
    <scope>IDENTIFICATION</scope>
</reference>
<sequence length="123" mass="13739">MVLLRLVQHMTLFVSGKHPTFGDLIRDYCNHNLPLLVRRVRALLRYNEKQTDLAEALENSNVEGTSSGESVTATIKVTAERSQETEHNLDYPLLPLSKGVIMSLGQKLDLMVSAATRAGLYKE</sequence>
<reference evidence="2" key="1">
    <citation type="submission" date="2003-08" db="EMBL/GenBank/DDBJ databases">
        <authorList>
            <person name="Birren B."/>
            <person name="Nusbaum C."/>
            <person name="Abebe A."/>
            <person name="Abouelleil A."/>
            <person name="Adekoya E."/>
            <person name="Ait-zahra M."/>
            <person name="Allen N."/>
            <person name="Allen T."/>
            <person name="An P."/>
            <person name="Anderson M."/>
            <person name="Anderson S."/>
            <person name="Arachchi H."/>
            <person name="Armbruster J."/>
            <person name="Bachantsang P."/>
            <person name="Baldwin J."/>
            <person name="Barry A."/>
            <person name="Bayul T."/>
            <person name="Blitshsteyn B."/>
            <person name="Bloom T."/>
            <person name="Blye J."/>
            <person name="Boguslavskiy L."/>
            <person name="Borowsky M."/>
            <person name="Boukhgalter B."/>
            <person name="Brunache A."/>
            <person name="Butler J."/>
            <person name="Calixte N."/>
            <person name="Calvo S."/>
            <person name="Camarata J."/>
            <person name="Campo K."/>
            <person name="Chang J."/>
            <person name="Cheshatsang Y."/>
            <person name="Citroen M."/>
            <person name="Collymore A."/>
            <person name="Considine T."/>
            <person name="Cook A."/>
            <person name="Cooke P."/>
            <person name="Corum B."/>
            <person name="Cuomo C."/>
            <person name="David R."/>
            <person name="Dawoe T."/>
            <person name="Degray S."/>
            <person name="Dodge S."/>
            <person name="Dooley K."/>
            <person name="Dorje P."/>
            <person name="Dorjee K."/>
            <person name="Dorris L."/>
            <person name="Duffey N."/>
            <person name="Dupes A."/>
            <person name="Elkins T."/>
            <person name="Engels R."/>
            <person name="Erickson J."/>
            <person name="Farina A."/>
            <person name="Faro S."/>
            <person name="Ferreira P."/>
            <person name="Fischer H."/>
            <person name="Fitzgerald M."/>
            <person name="Foley K."/>
            <person name="Gage D."/>
            <person name="Galagan J."/>
            <person name="Gearin G."/>
            <person name="Gnerre S."/>
            <person name="Gnirke A."/>
            <person name="Goyette A."/>
            <person name="Graham J."/>
            <person name="Grandbois E."/>
            <person name="Gyaltsen K."/>
            <person name="Hafez N."/>
            <person name="Hagopian D."/>
            <person name="Hagos B."/>
            <person name="Hall J."/>
            <person name="Hatcher B."/>
            <person name="Heller A."/>
            <person name="Higgins H."/>
            <person name="Honan T."/>
            <person name="Horn A."/>
            <person name="Houde N."/>
            <person name="Hughes L."/>
            <person name="Hulme W."/>
            <person name="Husby E."/>
            <person name="Iliev I."/>
            <person name="Jaffe D."/>
            <person name="Jones C."/>
            <person name="Kamal M."/>
            <person name="Kamat A."/>
            <person name="Kamvysselis M."/>
            <person name="Karlsson E."/>
            <person name="Kells C."/>
            <person name="Kieu A."/>
            <person name="Kisner P."/>
            <person name="Kodira C."/>
            <person name="Kulbokas E."/>
            <person name="Labutti K."/>
            <person name="Lama D."/>
            <person name="Landers T."/>
            <person name="Leger J."/>
            <person name="Levine S."/>
            <person name="Lewis D."/>
            <person name="Lewis T."/>
            <person name="Lindblad-toh K."/>
            <person name="Liu X."/>
            <person name="Lokyitsang T."/>
            <person name="Lokyitsang Y."/>
            <person name="Lucien O."/>
            <person name="Lui A."/>
            <person name="Ma L.J."/>
            <person name="Mabbitt R."/>
            <person name="Macdonald J."/>
            <person name="Maclean C."/>
            <person name="Major J."/>
            <person name="Manning J."/>
            <person name="Marabella R."/>
            <person name="Maru K."/>
            <person name="Matthews C."/>
            <person name="Mauceli E."/>
            <person name="Mccarthy M."/>
            <person name="Mcdonough S."/>
            <person name="Mcghee T."/>
            <person name="Meldrim J."/>
            <person name="Meneus L."/>
            <person name="Mesirov J."/>
            <person name="Mihalev A."/>
            <person name="Mihova T."/>
            <person name="Mikkelsen T."/>
            <person name="Mlenga V."/>
            <person name="Moru K."/>
            <person name="Mozes J."/>
            <person name="Mulrain L."/>
            <person name="Munson G."/>
            <person name="Naylor J."/>
            <person name="Newes C."/>
            <person name="Nguyen C."/>
            <person name="Nguyen N."/>
            <person name="Nguyen T."/>
            <person name="Nicol R."/>
            <person name="Nielsen C."/>
            <person name="Nizzari M."/>
            <person name="Norbu C."/>
            <person name="Norbu N."/>
            <person name="O'donnell P."/>
            <person name="Okoawo O."/>
            <person name="O'leary S."/>
            <person name="Omotosho B."/>
            <person name="O'neill K."/>
            <person name="Osman S."/>
            <person name="Parker S."/>
            <person name="Perrin D."/>
            <person name="Phunkhang P."/>
            <person name="Piqani B."/>
            <person name="Purcell S."/>
            <person name="Rachupka T."/>
            <person name="Ramasamy U."/>
            <person name="Rameau R."/>
            <person name="Ray V."/>
            <person name="Raymond C."/>
            <person name="Retta R."/>
            <person name="Richardson S."/>
            <person name="Rise C."/>
            <person name="Rodriguez J."/>
            <person name="Rogers J."/>
            <person name="Rogov P."/>
            <person name="Rutman M."/>
            <person name="Schupbach R."/>
            <person name="Seaman C."/>
            <person name="Settipalli S."/>
            <person name="Sharpe T."/>
            <person name="Sheridan J."/>
            <person name="Sherpa N."/>
            <person name="Shi J."/>
            <person name="Smirnov S."/>
            <person name="Smith C."/>
            <person name="Sougnez C."/>
            <person name="Spencer B."/>
            <person name="Stalker J."/>
            <person name="Stange-thomann N."/>
            <person name="Stavropoulos S."/>
            <person name="Stetson K."/>
            <person name="Stone C."/>
            <person name="Stone S."/>
            <person name="Stubbs M."/>
            <person name="Talamas J."/>
            <person name="Tchuinga P."/>
            <person name="Tenzing P."/>
            <person name="Tesfaye S."/>
            <person name="Theodore J."/>
            <person name="Thoulutsang Y."/>
            <person name="Topham K."/>
            <person name="Towey S."/>
            <person name="Tsamla T."/>
            <person name="Tsomo N."/>
            <person name="Vallee D."/>
            <person name="Vassiliev H."/>
            <person name="Venkataraman V."/>
            <person name="Vinson J."/>
            <person name="Vo A."/>
            <person name="Wade C."/>
            <person name="Wang S."/>
            <person name="Wangchuk T."/>
            <person name="Wangdi T."/>
            <person name="Whittaker C."/>
            <person name="Wilkinson J."/>
            <person name="Wu Y."/>
            <person name="Wyman D."/>
            <person name="Yadav S."/>
            <person name="Yang S."/>
            <person name="Yang X."/>
            <person name="Yeager S."/>
            <person name="Yee E."/>
            <person name="Young G."/>
            <person name="Zainoun J."/>
            <person name="Zembeck L."/>
            <person name="Zimmer A."/>
            <person name="Zody M."/>
            <person name="Lander E."/>
        </authorList>
    </citation>
    <scope>NUCLEOTIDE SEQUENCE [LARGE SCALE GENOMIC DNA]</scope>
</reference>
<dbReference type="InParanoid" id="H2YFN3"/>
<keyword evidence="2" id="KW-1185">Reference proteome</keyword>
<organism evidence="1 2">
    <name type="scientific">Ciona savignyi</name>
    <name type="common">Pacific transparent sea squirt</name>
    <dbReference type="NCBI Taxonomy" id="51511"/>
    <lineage>
        <taxon>Eukaryota</taxon>
        <taxon>Metazoa</taxon>
        <taxon>Chordata</taxon>
        <taxon>Tunicata</taxon>
        <taxon>Ascidiacea</taxon>
        <taxon>Phlebobranchia</taxon>
        <taxon>Cionidae</taxon>
        <taxon>Ciona</taxon>
    </lineage>
</organism>
<reference evidence="1" key="3">
    <citation type="submission" date="2025-09" db="UniProtKB">
        <authorList>
            <consortium name="Ensembl"/>
        </authorList>
    </citation>
    <scope>IDENTIFICATION</scope>
</reference>
<evidence type="ECO:0000313" key="1">
    <source>
        <dbReference type="Ensembl" id="ENSCSAVP00000004131.1"/>
    </source>
</evidence>
<accession>H2YFN3</accession>
<protein>
    <submittedName>
        <fullName evidence="1">Uncharacterized protein</fullName>
    </submittedName>
</protein>
<evidence type="ECO:0000313" key="2">
    <source>
        <dbReference type="Proteomes" id="UP000007875"/>
    </source>
</evidence>